<evidence type="ECO:0000313" key="5">
    <source>
        <dbReference type="Proteomes" id="UP000800235"/>
    </source>
</evidence>
<evidence type="ECO:0000259" key="3">
    <source>
        <dbReference type="Pfam" id="PF07110"/>
    </source>
</evidence>
<dbReference type="Gene3D" id="3.30.70.100">
    <property type="match status" value="1"/>
</dbReference>
<comment type="caution">
    <text evidence="4">The sequence shown here is derived from an EMBL/GenBank/DDBJ whole genome shotgun (WGS) entry which is preliminary data.</text>
</comment>
<feature type="domain" description="EthD" evidence="3">
    <location>
        <begin position="43"/>
        <end position="133"/>
    </location>
</feature>
<evidence type="ECO:0000256" key="1">
    <source>
        <dbReference type="ARBA" id="ARBA00005986"/>
    </source>
</evidence>
<dbReference type="EMBL" id="MU007012">
    <property type="protein sequence ID" value="KAF2435815.1"/>
    <property type="molecule type" value="Genomic_DNA"/>
</dbReference>
<comment type="similarity">
    <text evidence="1">Belongs to the tpcK family.</text>
</comment>
<dbReference type="AlphaFoldDB" id="A0A9P4U3D6"/>
<gene>
    <name evidence="4" type="ORF">EJ08DRAFT_290332</name>
</gene>
<keyword evidence="5" id="KW-1185">Reference proteome</keyword>
<evidence type="ECO:0000256" key="2">
    <source>
        <dbReference type="SAM" id="SignalP"/>
    </source>
</evidence>
<dbReference type="InterPro" id="IPR009799">
    <property type="entry name" value="EthD_dom"/>
</dbReference>
<keyword evidence="2" id="KW-0732">Signal</keyword>
<feature type="chain" id="PRO_5040168759" description="EthD domain-containing protein" evidence="2">
    <location>
        <begin position="23"/>
        <end position="153"/>
    </location>
</feature>
<dbReference type="Pfam" id="PF07110">
    <property type="entry name" value="EthD"/>
    <property type="match status" value="1"/>
</dbReference>
<accession>A0A9P4U3D6</accession>
<dbReference type="Proteomes" id="UP000800235">
    <property type="component" value="Unassembled WGS sequence"/>
</dbReference>
<evidence type="ECO:0000313" key="4">
    <source>
        <dbReference type="EMBL" id="KAF2435815.1"/>
    </source>
</evidence>
<feature type="signal peptide" evidence="2">
    <location>
        <begin position="1"/>
        <end position="22"/>
    </location>
</feature>
<organism evidence="4 5">
    <name type="scientific">Tothia fuscella</name>
    <dbReference type="NCBI Taxonomy" id="1048955"/>
    <lineage>
        <taxon>Eukaryota</taxon>
        <taxon>Fungi</taxon>
        <taxon>Dikarya</taxon>
        <taxon>Ascomycota</taxon>
        <taxon>Pezizomycotina</taxon>
        <taxon>Dothideomycetes</taxon>
        <taxon>Pleosporomycetidae</taxon>
        <taxon>Venturiales</taxon>
        <taxon>Cylindrosympodiaceae</taxon>
        <taxon>Tothia</taxon>
    </lineage>
</organism>
<sequence>MLTLLTILCAMFLSQLIPITMSSPTAPSTSSISITYLLPRNSSLTFPAFKSRYAQHMKDVTPILKKHNCTHYSVQLNEASTHHDLLQAFGSPKEAAEKVEPAYDAITVLKFPSLVEFKAFMDDQQHKVLLKRDDDMTAQGKVVVVAGEEVVGI</sequence>
<dbReference type="GO" id="GO:0016491">
    <property type="term" value="F:oxidoreductase activity"/>
    <property type="evidence" value="ECO:0007669"/>
    <property type="project" value="InterPro"/>
</dbReference>
<name>A0A9P4U3D6_9PEZI</name>
<protein>
    <recommendedName>
        <fullName evidence="3">EthD domain-containing protein</fullName>
    </recommendedName>
</protein>
<reference evidence="4" key="1">
    <citation type="journal article" date="2020" name="Stud. Mycol.">
        <title>101 Dothideomycetes genomes: a test case for predicting lifestyles and emergence of pathogens.</title>
        <authorList>
            <person name="Haridas S."/>
            <person name="Albert R."/>
            <person name="Binder M."/>
            <person name="Bloem J."/>
            <person name="Labutti K."/>
            <person name="Salamov A."/>
            <person name="Andreopoulos B."/>
            <person name="Baker S."/>
            <person name="Barry K."/>
            <person name="Bills G."/>
            <person name="Bluhm B."/>
            <person name="Cannon C."/>
            <person name="Castanera R."/>
            <person name="Culley D."/>
            <person name="Daum C."/>
            <person name="Ezra D."/>
            <person name="Gonzalez J."/>
            <person name="Henrissat B."/>
            <person name="Kuo A."/>
            <person name="Liang C."/>
            <person name="Lipzen A."/>
            <person name="Lutzoni F."/>
            <person name="Magnuson J."/>
            <person name="Mondo S."/>
            <person name="Nolan M."/>
            <person name="Ohm R."/>
            <person name="Pangilinan J."/>
            <person name="Park H.-J."/>
            <person name="Ramirez L."/>
            <person name="Alfaro M."/>
            <person name="Sun H."/>
            <person name="Tritt A."/>
            <person name="Yoshinaga Y."/>
            <person name="Zwiers L.-H."/>
            <person name="Turgeon B."/>
            <person name="Goodwin S."/>
            <person name="Spatafora J."/>
            <person name="Crous P."/>
            <person name="Grigoriev I."/>
        </authorList>
    </citation>
    <scope>NUCLEOTIDE SEQUENCE</scope>
    <source>
        <strain evidence="4">CBS 130266</strain>
    </source>
</reference>
<proteinExistence type="inferred from homology"/>